<gene>
    <name evidence="1" type="ORF">L198_00418</name>
</gene>
<sequence>MTPKHHNKKYHALHKVGVLHGDVEMRHWYRTPSGDINLIDFDRAMIIGEDPDLSLEEFEEEAESEMESVLEVFRDNKREAEERVGSGLQSHRQTTEAVIIGYHEERARDGIPSAALQVCTSPMISRSLS</sequence>
<dbReference type="EMBL" id="AWGH01000001">
    <property type="protein sequence ID" value="ODO08685.1"/>
    <property type="molecule type" value="Genomic_DNA"/>
</dbReference>
<reference evidence="1 2" key="1">
    <citation type="submission" date="2016-06" db="EMBL/GenBank/DDBJ databases">
        <title>Evolution of pathogenesis and genome organization in the Tremellales.</title>
        <authorList>
            <person name="Cuomo C."/>
            <person name="Litvintseva A."/>
            <person name="Heitman J."/>
            <person name="Chen Y."/>
            <person name="Sun S."/>
            <person name="Springer D."/>
            <person name="Dromer F."/>
            <person name="Young S."/>
            <person name="Zeng Q."/>
            <person name="Chapman S."/>
            <person name="Gujja S."/>
            <person name="Saif S."/>
            <person name="Birren B."/>
        </authorList>
    </citation>
    <scope>NUCLEOTIDE SEQUENCE [LARGE SCALE GENOMIC DNA]</scope>
    <source>
        <strain evidence="1 2">CBS 7118</strain>
    </source>
</reference>
<keyword evidence="2" id="KW-1185">Reference proteome</keyword>
<dbReference type="SUPFAM" id="SSF56112">
    <property type="entry name" value="Protein kinase-like (PK-like)"/>
    <property type="match status" value="1"/>
</dbReference>
<dbReference type="RefSeq" id="XP_019035540.1">
    <property type="nucleotide sequence ID" value="XM_019172598.1"/>
</dbReference>
<evidence type="ECO:0008006" key="3">
    <source>
        <dbReference type="Google" id="ProtNLM"/>
    </source>
</evidence>
<evidence type="ECO:0000313" key="2">
    <source>
        <dbReference type="Proteomes" id="UP000094819"/>
    </source>
</evidence>
<comment type="caution">
    <text evidence="1">The sequence shown here is derived from an EMBL/GenBank/DDBJ whole genome shotgun (WGS) entry which is preliminary data.</text>
</comment>
<protein>
    <recommendedName>
        <fullName evidence="3">Protein kinase domain-containing protein</fullName>
    </recommendedName>
</protein>
<dbReference type="InterPro" id="IPR011009">
    <property type="entry name" value="Kinase-like_dom_sf"/>
</dbReference>
<name>A0A1E3K6R3_9TREE</name>
<accession>A0A1E3K6R3</accession>
<organism evidence="1 2">
    <name type="scientific">Cryptococcus wingfieldii CBS 7118</name>
    <dbReference type="NCBI Taxonomy" id="1295528"/>
    <lineage>
        <taxon>Eukaryota</taxon>
        <taxon>Fungi</taxon>
        <taxon>Dikarya</taxon>
        <taxon>Basidiomycota</taxon>
        <taxon>Agaricomycotina</taxon>
        <taxon>Tremellomycetes</taxon>
        <taxon>Tremellales</taxon>
        <taxon>Cryptococcaceae</taxon>
        <taxon>Cryptococcus</taxon>
    </lineage>
</organism>
<proteinExistence type="predicted"/>
<dbReference type="Proteomes" id="UP000094819">
    <property type="component" value="Unassembled WGS sequence"/>
</dbReference>
<dbReference type="OrthoDB" id="2565006at2759"/>
<evidence type="ECO:0000313" key="1">
    <source>
        <dbReference type="EMBL" id="ODO08685.1"/>
    </source>
</evidence>
<dbReference type="AlphaFoldDB" id="A0A1E3K6R3"/>
<dbReference type="GeneID" id="30189631"/>